<dbReference type="AlphaFoldDB" id="A0A7C8L134"/>
<evidence type="ECO:0000313" key="4">
    <source>
        <dbReference type="Proteomes" id="UP000480246"/>
    </source>
</evidence>
<reference evidence="3 4" key="1">
    <citation type="submission" date="2019-10" db="EMBL/GenBank/DDBJ databases">
        <title>Gracilibacillus sp. nov. isolated from rice seeds.</title>
        <authorList>
            <person name="He S."/>
        </authorList>
    </citation>
    <scope>NUCLEOTIDE SEQUENCE [LARGE SCALE GENOMIC DNA]</scope>
    <source>
        <strain evidence="3 4">TD8</strain>
    </source>
</reference>
<dbReference type="InterPro" id="IPR010273">
    <property type="entry name" value="DUF881"/>
</dbReference>
<dbReference type="Proteomes" id="UP000480246">
    <property type="component" value="Unassembled WGS sequence"/>
</dbReference>
<accession>A0A7C8L134</accession>
<feature type="coiled-coil region" evidence="2">
    <location>
        <begin position="50"/>
        <end position="84"/>
    </location>
</feature>
<name>A0A7C8L134_9BACI</name>
<gene>
    <name evidence="3" type="ORF">F9U64_03290</name>
</gene>
<dbReference type="RefSeq" id="WP_153401585.1">
    <property type="nucleotide sequence ID" value="NZ_ML762425.1"/>
</dbReference>
<evidence type="ECO:0000313" key="3">
    <source>
        <dbReference type="EMBL" id="KAB8138654.1"/>
    </source>
</evidence>
<dbReference type="PANTHER" id="PTHR37313:SF2">
    <property type="entry name" value="UPF0749 PROTEIN YLXX"/>
    <property type="match status" value="1"/>
</dbReference>
<comment type="caution">
    <text evidence="3">The sequence shown here is derived from an EMBL/GenBank/DDBJ whole genome shotgun (WGS) entry which is preliminary data.</text>
</comment>
<evidence type="ECO:0000256" key="1">
    <source>
        <dbReference type="ARBA" id="ARBA00009108"/>
    </source>
</evidence>
<dbReference type="OrthoDB" id="9776196at2"/>
<dbReference type="EMBL" id="WEID01000015">
    <property type="protein sequence ID" value="KAB8138654.1"/>
    <property type="molecule type" value="Genomic_DNA"/>
</dbReference>
<dbReference type="Gene3D" id="3.30.70.1880">
    <property type="entry name" value="Protein of unknown function DUF881"/>
    <property type="match status" value="1"/>
</dbReference>
<comment type="similarity">
    <text evidence="1">Belongs to the UPF0749 family.</text>
</comment>
<dbReference type="Pfam" id="PF05949">
    <property type="entry name" value="DUF881"/>
    <property type="match status" value="1"/>
</dbReference>
<keyword evidence="4" id="KW-1185">Reference proteome</keyword>
<dbReference type="PANTHER" id="PTHR37313">
    <property type="entry name" value="UPF0749 PROTEIN RV1825"/>
    <property type="match status" value="1"/>
</dbReference>
<organism evidence="3 4">
    <name type="scientific">Gracilibacillus oryzae</name>
    <dbReference type="NCBI Taxonomy" id="1672701"/>
    <lineage>
        <taxon>Bacteria</taxon>
        <taxon>Bacillati</taxon>
        <taxon>Bacillota</taxon>
        <taxon>Bacilli</taxon>
        <taxon>Bacillales</taxon>
        <taxon>Bacillaceae</taxon>
        <taxon>Gracilibacillus</taxon>
    </lineage>
</organism>
<protein>
    <submittedName>
        <fullName evidence="3">DUF881 domain-containing protein</fullName>
    </submittedName>
</protein>
<sequence length="228" mass="25788">MKSKKLIFAFVFFVLGFLITFSFQQTRSSSNVVQLNENEWERDYFYRKQLIELEDTNKQLRAELNSIREQIQEIEQNFASSADDLHDLVETKTKLQKLTGELPVRGNGIVITLSDSSYIPSNQHANQYIVHDRHIHQVINELYSAGAKAIAINGQRIFRDSYITCTGPVITVDGSSYPAPFVISAIGDPAILDVSLNLKNGVIDMLVQDNVEVAFEKKSDIDMSAREL</sequence>
<evidence type="ECO:0000256" key="2">
    <source>
        <dbReference type="SAM" id="Coils"/>
    </source>
</evidence>
<proteinExistence type="inferred from homology"/>
<keyword evidence="2" id="KW-0175">Coiled coil</keyword>